<feature type="transmembrane region" description="Helical" evidence="8">
    <location>
        <begin position="430"/>
        <end position="448"/>
    </location>
</feature>
<evidence type="ECO:0000256" key="6">
    <source>
        <dbReference type="ARBA" id="ARBA00022989"/>
    </source>
</evidence>
<feature type="transmembrane region" description="Helical" evidence="8">
    <location>
        <begin position="264"/>
        <end position="284"/>
    </location>
</feature>
<keyword evidence="7 8" id="KW-0472">Membrane</keyword>
<gene>
    <name evidence="9" type="ORF">K9V48_22060</name>
</gene>
<sequence length="494" mass="56571">MLKRSIFVIFLFVISIIIGLNLFSSRGHHSIGLITPDTFNFITLIGACIGIALVLVFKRQIIDMISKIHSVFLVAAVLLFSVFLQLAVIRLFGVNPSWDFGVIVNSAKHLLATGELTDYFIKYPNNILLVSMLALVGKIFTPDLLIYQAVNVVLITLSQYFIYRITSKVAGHATGVLSLFVSVSFFPYIFFAPIVYTDTISLLFLLIPLNLLIDRNGDFRNHLFIIITASIFFSLGMILKGSLIIFIIALSIVLFIFQKKWKKTLFILPLLTLLIVKLCFNFFIYESGMIDKQQVQKYSFPVTHWIVMGQNDVSNGKYLKEDFLMTDQLLKTTTREQVREAHLNELMSRLKEKGWKGNIQFIIQKLTHTWTDGTYYSLNKLKRDPIIPENFTRLVDFKSGQLVLGYARIQHIILLAGLFFIARLKNQNEFFTFSMLAVIGFFLFFILWEARSRYLVSLTPLLIMISCIGYFGINKKQAVSSENEKKELHHNTIS</sequence>
<evidence type="ECO:0000256" key="5">
    <source>
        <dbReference type="ARBA" id="ARBA00022692"/>
    </source>
</evidence>
<keyword evidence="4" id="KW-0808">Transferase</keyword>
<dbReference type="RefSeq" id="WP_224141296.1">
    <property type="nucleotide sequence ID" value="NZ_JAIQUM010000071.1"/>
</dbReference>
<evidence type="ECO:0000256" key="8">
    <source>
        <dbReference type="SAM" id="Phobius"/>
    </source>
</evidence>
<protein>
    <recommendedName>
        <fullName evidence="11">Glycosyltransferase RgtA/B/C/D-like domain-containing protein</fullName>
    </recommendedName>
</protein>
<feature type="transmembrane region" description="Helical" evidence="8">
    <location>
        <begin position="69"/>
        <end position="92"/>
    </location>
</feature>
<dbReference type="Proteomes" id="UP001165287">
    <property type="component" value="Unassembled WGS sequence"/>
</dbReference>
<evidence type="ECO:0000256" key="1">
    <source>
        <dbReference type="ARBA" id="ARBA00004651"/>
    </source>
</evidence>
<comment type="caution">
    <text evidence="9">The sequence shown here is derived from an EMBL/GenBank/DDBJ whole genome shotgun (WGS) entry which is preliminary data.</text>
</comment>
<evidence type="ECO:0000256" key="4">
    <source>
        <dbReference type="ARBA" id="ARBA00022679"/>
    </source>
</evidence>
<evidence type="ECO:0008006" key="11">
    <source>
        <dbReference type="Google" id="ProtNLM"/>
    </source>
</evidence>
<dbReference type="EMBL" id="JAIQUM010000071">
    <property type="protein sequence ID" value="MBZ5752851.1"/>
    <property type="molecule type" value="Genomic_DNA"/>
</dbReference>
<feature type="transmembrane region" description="Helical" evidence="8">
    <location>
        <begin position="403"/>
        <end position="424"/>
    </location>
</feature>
<keyword evidence="10" id="KW-1185">Reference proteome</keyword>
<feature type="transmembrane region" description="Helical" evidence="8">
    <location>
        <begin position="38"/>
        <end position="57"/>
    </location>
</feature>
<evidence type="ECO:0000256" key="7">
    <source>
        <dbReference type="ARBA" id="ARBA00023136"/>
    </source>
</evidence>
<accession>A0ABS7UX24</accession>
<name>A0ABS7UX24_9BACI</name>
<dbReference type="InterPro" id="IPR050297">
    <property type="entry name" value="LipidA_mod_glycosyltrf_83"/>
</dbReference>
<keyword evidence="3" id="KW-0328">Glycosyltransferase</keyword>
<feature type="transmembrane region" description="Helical" evidence="8">
    <location>
        <begin position="7"/>
        <end position="26"/>
    </location>
</feature>
<feature type="transmembrane region" description="Helical" evidence="8">
    <location>
        <begin position="169"/>
        <end position="188"/>
    </location>
</feature>
<keyword evidence="6 8" id="KW-1133">Transmembrane helix</keyword>
<evidence type="ECO:0000313" key="9">
    <source>
        <dbReference type="EMBL" id="MBZ5752851.1"/>
    </source>
</evidence>
<comment type="subcellular location">
    <subcellularLocation>
        <location evidence="1">Cell membrane</location>
        <topology evidence="1">Multi-pass membrane protein</topology>
    </subcellularLocation>
</comment>
<evidence type="ECO:0000313" key="10">
    <source>
        <dbReference type="Proteomes" id="UP001165287"/>
    </source>
</evidence>
<dbReference type="PANTHER" id="PTHR33908:SF11">
    <property type="entry name" value="MEMBRANE PROTEIN"/>
    <property type="match status" value="1"/>
</dbReference>
<evidence type="ECO:0000256" key="2">
    <source>
        <dbReference type="ARBA" id="ARBA00022475"/>
    </source>
</evidence>
<feature type="transmembrane region" description="Helical" evidence="8">
    <location>
        <begin position="455"/>
        <end position="473"/>
    </location>
</feature>
<keyword evidence="5 8" id="KW-0812">Transmembrane</keyword>
<organism evidence="9 10">
    <name type="scientific">Metabacillus rhizolycopersici</name>
    <dbReference type="NCBI Taxonomy" id="2875709"/>
    <lineage>
        <taxon>Bacteria</taxon>
        <taxon>Bacillati</taxon>
        <taxon>Bacillota</taxon>
        <taxon>Bacilli</taxon>
        <taxon>Bacillales</taxon>
        <taxon>Bacillaceae</taxon>
        <taxon>Metabacillus</taxon>
    </lineage>
</organism>
<keyword evidence="2" id="KW-1003">Cell membrane</keyword>
<proteinExistence type="predicted"/>
<evidence type="ECO:0000256" key="3">
    <source>
        <dbReference type="ARBA" id="ARBA00022676"/>
    </source>
</evidence>
<reference evidence="9" key="1">
    <citation type="submission" date="2024-05" db="EMBL/GenBank/DDBJ databases">
        <title>Metabacillus sp. nov., isolated from the rhizosphere soil of tomato plants.</title>
        <authorList>
            <person name="Ma R."/>
        </authorList>
    </citation>
    <scope>NUCLEOTIDE SEQUENCE</scope>
    <source>
        <strain evidence="9">DBTR6</strain>
    </source>
</reference>
<feature type="transmembrane region" description="Helical" evidence="8">
    <location>
        <begin position="144"/>
        <end position="162"/>
    </location>
</feature>
<dbReference type="PANTHER" id="PTHR33908">
    <property type="entry name" value="MANNOSYLTRANSFERASE YKCB-RELATED"/>
    <property type="match status" value="1"/>
</dbReference>
<feature type="transmembrane region" description="Helical" evidence="8">
    <location>
        <begin position="225"/>
        <end position="258"/>
    </location>
</feature>
<feature type="transmembrane region" description="Helical" evidence="8">
    <location>
        <begin position="194"/>
        <end position="213"/>
    </location>
</feature>